<keyword evidence="3" id="KW-1185">Reference proteome</keyword>
<protein>
    <submittedName>
        <fullName evidence="2">Aldo/keto reductase</fullName>
    </submittedName>
</protein>
<dbReference type="InterPro" id="IPR036812">
    <property type="entry name" value="NAD(P)_OxRdtase_dom_sf"/>
</dbReference>
<dbReference type="PANTHER" id="PTHR43364">
    <property type="entry name" value="NADH-SPECIFIC METHYLGLYOXAL REDUCTASE-RELATED"/>
    <property type="match status" value="1"/>
</dbReference>
<evidence type="ECO:0000313" key="2">
    <source>
        <dbReference type="EMBL" id="NBD26886.1"/>
    </source>
</evidence>
<reference evidence="2 3" key="1">
    <citation type="submission" date="2020-01" db="EMBL/GenBank/DDBJ databases">
        <title>Paenibacillus soybeanensis sp. nov. isolated from the nodules of soybean (Glycine max(L.) Merr).</title>
        <authorList>
            <person name="Wang H."/>
        </authorList>
    </citation>
    <scope>NUCLEOTIDE SEQUENCE [LARGE SCALE GENOMIC DNA]</scope>
    <source>
        <strain evidence="2 3">T1</strain>
    </source>
</reference>
<evidence type="ECO:0000313" key="3">
    <source>
        <dbReference type="Proteomes" id="UP000665561"/>
    </source>
</evidence>
<comment type="caution">
    <text evidence="2">The sequence shown here is derived from an EMBL/GenBank/DDBJ whole genome shotgun (WGS) entry which is preliminary data.</text>
</comment>
<gene>
    <name evidence="2" type="ORF">GT019_23700</name>
</gene>
<sequence length="351" mass="38776">MQYQQLGNTGLLVSRLALGAMTFSSGQGIHKIVGSVGQDEADQMVRKSVDIGINLFDTADVYGDGESEITLGRSFRNLGIARKDVVVASKAGMRVGQGRNDIGASRGHIMDAVDASLKRLQTDYIDLYQIHLDDALTPVEETLRALDDLVKQGKVRYIGVSNWHAWKIADALGISNQKNLARFETLQAYYSLAGRDLERELAPMLEAKKMGLLVWSPLAGGLLSGRYDRRNRQAEDSRRSAFDFPIVDKERAWNIIDVLKPIAEAHGSSPASIALAWLLTRPVVTSVLVGAKRLEQLEANVAAADLELTAEEIRLLDEASALPPEYPGWMVDYQKIGRLEPTENRLEAHRR</sequence>
<dbReference type="PANTHER" id="PTHR43364:SF18">
    <property type="entry name" value="OXIDOREDUCTASE"/>
    <property type="match status" value="1"/>
</dbReference>
<dbReference type="SUPFAM" id="SSF51430">
    <property type="entry name" value="NAD(P)-linked oxidoreductase"/>
    <property type="match status" value="1"/>
</dbReference>
<accession>A0ABW9XWI9</accession>
<dbReference type="InterPro" id="IPR050523">
    <property type="entry name" value="AKR_Detox_Biosynth"/>
</dbReference>
<feature type="domain" description="NADP-dependent oxidoreductase" evidence="1">
    <location>
        <begin position="15"/>
        <end position="320"/>
    </location>
</feature>
<proteinExistence type="predicted"/>
<dbReference type="InterPro" id="IPR023210">
    <property type="entry name" value="NADP_OxRdtase_dom"/>
</dbReference>
<dbReference type="EMBL" id="JAAAMV010000024">
    <property type="protein sequence ID" value="NBD26886.1"/>
    <property type="molecule type" value="Genomic_DNA"/>
</dbReference>
<organism evidence="2 3">
    <name type="scientific">Paenibacillus glycinis</name>
    <dbReference type="NCBI Taxonomy" id="2697035"/>
    <lineage>
        <taxon>Bacteria</taxon>
        <taxon>Bacillati</taxon>
        <taxon>Bacillota</taxon>
        <taxon>Bacilli</taxon>
        <taxon>Bacillales</taxon>
        <taxon>Paenibacillaceae</taxon>
        <taxon>Paenibacillus</taxon>
    </lineage>
</organism>
<evidence type="ECO:0000259" key="1">
    <source>
        <dbReference type="Pfam" id="PF00248"/>
    </source>
</evidence>
<name>A0ABW9XWI9_9BACL</name>
<dbReference type="Gene3D" id="3.20.20.100">
    <property type="entry name" value="NADP-dependent oxidoreductase domain"/>
    <property type="match status" value="1"/>
</dbReference>
<dbReference type="CDD" id="cd19091">
    <property type="entry name" value="AKR_PsAKR"/>
    <property type="match status" value="1"/>
</dbReference>
<dbReference type="Pfam" id="PF00248">
    <property type="entry name" value="Aldo_ket_red"/>
    <property type="match status" value="1"/>
</dbReference>
<dbReference type="RefSeq" id="WP_161745909.1">
    <property type="nucleotide sequence ID" value="NZ_JAAAMV010000024.1"/>
</dbReference>
<dbReference type="Proteomes" id="UP000665561">
    <property type="component" value="Unassembled WGS sequence"/>
</dbReference>